<evidence type="ECO:0000256" key="3">
    <source>
        <dbReference type="ARBA" id="ARBA00022982"/>
    </source>
</evidence>
<organism evidence="11 12">
    <name type="scientific">Chlamydia poikilotherma</name>
    <dbReference type="NCBI Taxonomy" id="1967783"/>
    <lineage>
        <taxon>Bacteria</taxon>
        <taxon>Pseudomonadati</taxon>
        <taxon>Chlamydiota</taxon>
        <taxon>Chlamydiia</taxon>
        <taxon>Chlamydiales</taxon>
        <taxon>Chlamydiaceae</taxon>
        <taxon>Chlamydia/Chlamydophila group</taxon>
        <taxon>Chlamydia</taxon>
    </lineage>
</organism>
<dbReference type="InterPro" id="IPR036249">
    <property type="entry name" value="Thioredoxin-like_sf"/>
</dbReference>
<accession>A0A3B0PN05</accession>
<dbReference type="SUPFAM" id="SSF52833">
    <property type="entry name" value="Thioredoxin-like"/>
    <property type="match status" value="1"/>
</dbReference>
<evidence type="ECO:0000256" key="8">
    <source>
        <dbReference type="PIRSR" id="PIRSR000077-1"/>
    </source>
</evidence>
<keyword evidence="2" id="KW-0813">Transport</keyword>
<keyword evidence="4 9" id="KW-1015">Disulfide bond</keyword>
<dbReference type="AlphaFoldDB" id="A0A3B0PN05"/>
<dbReference type="InterPro" id="IPR017937">
    <property type="entry name" value="Thioredoxin_CS"/>
</dbReference>
<dbReference type="CDD" id="cd02947">
    <property type="entry name" value="TRX_family"/>
    <property type="match status" value="1"/>
</dbReference>
<dbReference type="EMBL" id="LS992154">
    <property type="protein sequence ID" value="SYX08573.1"/>
    <property type="molecule type" value="Genomic_DNA"/>
</dbReference>
<dbReference type="PRINTS" id="PR00421">
    <property type="entry name" value="THIOREDOXIN"/>
</dbReference>
<dbReference type="KEGG" id="chla:C834K_0088"/>
<evidence type="ECO:0000313" key="12">
    <source>
        <dbReference type="Proteomes" id="UP000258476"/>
    </source>
</evidence>
<keyword evidence="3" id="KW-0249">Electron transport</keyword>
<evidence type="ECO:0000259" key="10">
    <source>
        <dbReference type="PROSITE" id="PS51352"/>
    </source>
</evidence>
<evidence type="ECO:0000256" key="1">
    <source>
        <dbReference type="ARBA" id="ARBA00008987"/>
    </source>
</evidence>
<feature type="domain" description="Thioredoxin" evidence="10">
    <location>
        <begin position="1"/>
        <end position="102"/>
    </location>
</feature>
<proteinExistence type="inferred from homology"/>
<gene>
    <name evidence="11" type="primary">trxA</name>
    <name evidence="11" type="ORF">C834K_0088</name>
</gene>
<evidence type="ECO:0000256" key="7">
    <source>
        <dbReference type="PIRNR" id="PIRNR000077"/>
    </source>
</evidence>
<feature type="site" description="Deprotonates C-terminal active site Cys" evidence="8">
    <location>
        <position position="22"/>
    </location>
</feature>
<dbReference type="InterPro" id="IPR013766">
    <property type="entry name" value="Thioredoxin_domain"/>
</dbReference>
<dbReference type="GO" id="GO:0005829">
    <property type="term" value="C:cytosol"/>
    <property type="evidence" value="ECO:0007669"/>
    <property type="project" value="TreeGrafter"/>
</dbReference>
<dbReference type="PANTHER" id="PTHR45663:SF11">
    <property type="entry name" value="GEO12009P1"/>
    <property type="match status" value="1"/>
</dbReference>
<dbReference type="PROSITE" id="PS00194">
    <property type="entry name" value="THIOREDOXIN_1"/>
    <property type="match status" value="1"/>
</dbReference>
<protein>
    <recommendedName>
        <fullName evidence="6 7">Thioredoxin</fullName>
    </recommendedName>
</protein>
<dbReference type="GO" id="GO:0045454">
    <property type="term" value="P:cell redox homeostasis"/>
    <property type="evidence" value="ECO:0007669"/>
    <property type="project" value="TreeGrafter"/>
</dbReference>
<dbReference type="OrthoDB" id="9790390at2"/>
<dbReference type="RefSeq" id="WP_117273776.1">
    <property type="nucleotide sequence ID" value="NZ_LS992154.1"/>
</dbReference>
<dbReference type="GO" id="GO:0015035">
    <property type="term" value="F:protein-disulfide reductase activity"/>
    <property type="evidence" value="ECO:0007669"/>
    <property type="project" value="UniProtKB-UniRule"/>
</dbReference>
<feature type="site" description="Contributes to redox potential value" evidence="8">
    <location>
        <position position="29"/>
    </location>
</feature>
<dbReference type="Proteomes" id="UP000258476">
    <property type="component" value="Chromosome"/>
</dbReference>
<feature type="site" description="Contributes to redox potential value" evidence="8">
    <location>
        <position position="30"/>
    </location>
</feature>
<evidence type="ECO:0000256" key="9">
    <source>
        <dbReference type="PIRSR" id="PIRSR000077-4"/>
    </source>
</evidence>
<dbReference type="InterPro" id="IPR005746">
    <property type="entry name" value="Thioredoxin"/>
</dbReference>
<evidence type="ECO:0000256" key="5">
    <source>
        <dbReference type="ARBA" id="ARBA00023284"/>
    </source>
</evidence>
<evidence type="ECO:0000313" key="11">
    <source>
        <dbReference type="EMBL" id="SYX08573.1"/>
    </source>
</evidence>
<keyword evidence="5 9" id="KW-0676">Redox-active center</keyword>
<dbReference type="PROSITE" id="PS51352">
    <property type="entry name" value="THIOREDOXIN_2"/>
    <property type="match status" value="1"/>
</dbReference>
<evidence type="ECO:0000256" key="2">
    <source>
        <dbReference type="ARBA" id="ARBA00022448"/>
    </source>
</evidence>
<dbReference type="FunFam" id="3.40.30.10:FF:000001">
    <property type="entry name" value="Thioredoxin"/>
    <property type="match status" value="1"/>
</dbReference>
<evidence type="ECO:0000256" key="4">
    <source>
        <dbReference type="ARBA" id="ARBA00023157"/>
    </source>
</evidence>
<sequence>MVKVVSAENFNSFITTGLVLIDFFAEWCGPCKMLTPVLESLATEVPSVLIGKLNIDDHPAPAEQYGVSSIPTLILFKDGKEIDRVVGLKDKDSLIKLINQHS</sequence>
<reference evidence="12" key="1">
    <citation type="submission" date="2017-11" db="EMBL/GenBank/DDBJ databases">
        <authorList>
            <person name="Seth-Smith MB H."/>
        </authorList>
    </citation>
    <scope>NUCLEOTIDE SEQUENCE [LARGE SCALE GENOMIC DNA]</scope>
</reference>
<comment type="similarity">
    <text evidence="1 7">Belongs to the thioredoxin family.</text>
</comment>
<dbReference type="NCBIfam" id="TIGR01068">
    <property type="entry name" value="thioredoxin"/>
    <property type="match status" value="1"/>
</dbReference>
<name>A0A3B0PN05_9CHLA</name>
<dbReference type="Gene3D" id="3.40.30.10">
    <property type="entry name" value="Glutaredoxin"/>
    <property type="match status" value="1"/>
</dbReference>
<dbReference type="Pfam" id="PF00085">
    <property type="entry name" value="Thioredoxin"/>
    <property type="match status" value="1"/>
</dbReference>
<feature type="active site" description="Nucleophile" evidence="8">
    <location>
        <position position="28"/>
    </location>
</feature>
<feature type="active site" description="Nucleophile" evidence="8">
    <location>
        <position position="31"/>
    </location>
</feature>
<feature type="disulfide bond" description="Redox-active" evidence="9">
    <location>
        <begin position="28"/>
        <end position="31"/>
    </location>
</feature>
<keyword evidence="12" id="KW-1185">Reference proteome</keyword>
<dbReference type="PIRSF" id="PIRSF000077">
    <property type="entry name" value="Thioredoxin"/>
    <property type="match status" value="1"/>
</dbReference>
<evidence type="ECO:0000256" key="6">
    <source>
        <dbReference type="NCBIfam" id="TIGR01068"/>
    </source>
</evidence>
<dbReference type="PANTHER" id="PTHR45663">
    <property type="entry name" value="GEO12009P1"/>
    <property type="match status" value="1"/>
</dbReference>